<dbReference type="Proteomes" id="UP001213681">
    <property type="component" value="Unassembled WGS sequence"/>
</dbReference>
<dbReference type="RefSeq" id="XP_056770658.1">
    <property type="nucleotide sequence ID" value="XM_056906551.1"/>
</dbReference>
<dbReference type="PANTHER" id="PTHR38886:SF1">
    <property type="entry name" value="NACHT-NTPASE AND P-LOOP NTPASES N-TERMINAL DOMAIN-CONTAINING PROTEIN"/>
    <property type="match status" value="1"/>
</dbReference>
<dbReference type="InterPro" id="IPR031352">
    <property type="entry name" value="SesA"/>
</dbReference>
<organism evidence="2 3">
    <name type="scientific">Penicillium daleae</name>
    <dbReference type="NCBI Taxonomy" id="63821"/>
    <lineage>
        <taxon>Eukaryota</taxon>
        <taxon>Fungi</taxon>
        <taxon>Dikarya</taxon>
        <taxon>Ascomycota</taxon>
        <taxon>Pezizomycotina</taxon>
        <taxon>Eurotiomycetes</taxon>
        <taxon>Eurotiomycetidae</taxon>
        <taxon>Eurotiales</taxon>
        <taxon>Aspergillaceae</taxon>
        <taxon>Penicillium</taxon>
    </lineage>
</organism>
<dbReference type="AlphaFoldDB" id="A0AAD6G6X8"/>
<name>A0AAD6G6X8_9EURO</name>
<protein>
    <recommendedName>
        <fullName evidence="1">NACHT-NTPase and P-loop NTPases N-terminal domain-containing protein</fullName>
    </recommendedName>
</protein>
<evidence type="ECO:0000259" key="1">
    <source>
        <dbReference type="Pfam" id="PF17107"/>
    </source>
</evidence>
<proteinExistence type="predicted"/>
<dbReference type="EMBL" id="JAPVEA010000002">
    <property type="protein sequence ID" value="KAJ5461616.1"/>
    <property type="molecule type" value="Genomic_DNA"/>
</dbReference>
<evidence type="ECO:0000313" key="2">
    <source>
        <dbReference type="EMBL" id="KAJ5461616.1"/>
    </source>
</evidence>
<dbReference type="PANTHER" id="PTHR38886">
    <property type="entry name" value="SESA DOMAIN-CONTAINING PROTEIN"/>
    <property type="match status" value="1"/>
</dbReference>
<gene>
    <name evidence="2" type="ORF">N7458_003168</name>
</gene>
<dbReference type="Pfam" id="PF17107">
    <property type="entry name" value="SesA"/>
    <property type="match status" value="1"/>
</dbReference>
<keyword evidence="3" id="KW-1185">Reference proteome</keyword>
<feature type="domain" description="NACHT-NTPase and P-loop NTPases N-terminal" evidence="1">
    <location>
        <begin position="13"/>
        <end position="128"/>
    </location>
</feature>
<dbReference type="GeneID" id="81596794"/>
<accession>A0AAD6G6X8</accession>
<evidence type="ECO:0000313" key="3">
    <source>
        <dbReference type="Proteomes" id="UP001213681"/>
    </source>
</evidence>
<reference evidence="2" key="2">
    <citation type="journal article" date="2023" name="IMA Fungus">
        <title>Comparative genomic study of the Penicillium genus elucidates a diverse pangenome and 15 lateral gene transfer events.</title>
        <authorList>
            <person name="Petersen C."/>
            <person name="Sorensen T."/>
            <person name="Nielsen M.R."/>
            <person name="Sondergaard T.E."/>
            <person name="Sorensen J.L."/>
            <person name="Fitzpatrick D.A."/>
            <person name="Frisvad J.C."/>
            <person name="Nielsen K.L."/>
        </authorList>
    </citation>
    <scope>NUCLEOTIDE SEQUENCE</scope>
    <source>
        <strain evidence="2">IBT 16125</strain>
    </source>
</reference>
<reference evidence="2" key="1">
    <citation type="submission" date="2022-12" db="EMBL/GenBank/DDBJ databases">
        <authorList>
            <person name="Petersen C."/>
        </authorList>
    </citation>
    <scope>NUCLEOTIDE SEQUENCE</scope>
    <source>
        <strain evidence="2">IBT 16125</strain>
    </source>
</reference>
<sequence length="191" mass="22093">MSFGFSIGDFLAVIQLTNKIRKEFVGAPDQFKAICDAVRNLSFVVQDVEIEVSNKDLDQKQQAELEDIAKSCRNALRELESMIDKYGDLGPTRDTRGSIVRRTWKRLKWEPSEIHELRQRIISNIALLDAFNGRITRSSIRNLVQHQDDQKRQEILNWLFPLDYSAQQSDNIARRQPGTGEWLLDSPEFKS</sequence>
<comment type="caution">
    <text evidence="2">The sequence shown here is derived from an EMBL/GenBank/DDBJ whole genome shotgun (WGS) entry which is preliminary data.</text>
</comment>